<sequence>MKTKSLFSLLVLLSLFVVPAYSQAIKKKNNPNKSSIMENKINKPENPYYSNTDNTKLHLSDSEWKKILSPDVYEVTRHADTERPFTGKFWNTDEKGTYYCAACGNKLFRSGAKFSSSCGWPSFFEQDNKNSVIYKKDNSFGMVRIEALCGRCDGHLGHLFDDGPAPTGKRYCMNSIALDFIPDNK</sequence>
<evidence type="ECO:0000256" key="6">
    <source>
        <dbReference type="ARBA" id="ARBA00023002"/>
    </source>
</evidence>
<dbReference type="OrthoDB" id="4174719at2"/>
<dbReference type="AlphaFoldDB" id="H7FM45"/>
<dbReference type="GO" id="GO:0006979">
    <property type="term" value="P:response to oxidative stress"/>
    <property type="evidence" value="ECO:0007669"/>
    <property type="project" value="InterPro"/>
</dbReference>
<dbReference type="NCBIfam" id="TIGR00357">
    <property type="entry name" value="peptide-methionine (R)-S-oxide reductase MsrB"/>
    <property type="match status" value="1"/>
</dbReference>
<evidence type="ECO:0000256" key="2">
    <source>
        <dbReference type="ARBA" id="ARBA00007174"/>
    </source>
</evidence>
<dbReference type="Gene3D" id="2.170.150.20">
    <property type="entry name" value="Peptide methionine sulfoxide reductase"/>
    <property type="match status" value="1"/>
</dbReference>
<reference evidence="10 11" key="1">
    <citation type="journal article" date="2014" name="Acta Crystallogr. D">
        <title>Structure-based characterization and antifreeze properties of a hyperactive ice-binding protein from the Antarctic bacterium Flavobacterium frigoris PS1.</title>
        <authorList>
            <person name="Do H."/>
            <person name="Kim S.J."/>
            <person name="Kim H.J."/>
            <person name="Lee J.H."/>
        </authorList>
    </citation>
    <scope>NUCLEOTIDE SEQUENCE [LARGE SCALE GENOMIC DNA]</scope>
    <source>
        <strain evidence="10 11">PS1</strain>
    </source>
</reference>
<keyword evidence="4" id="KW-0479">Metal-binding</keyword>
<dbReference type="EC" id="1.8.4.12" evidence="3"/>
<dbReference type="PANTHER" id="PTHR10173:SF52">
    <property type="entry name" value="METHIONINE-R-SULFOXIDE REDUCTASE B1"/>
    <property type="match status" value="1"/>
</dbReference>
<dbReference type="GO" id="GO:0046872">
    <property type="term" value="F:metal ion binding"/>
    <property type="evidence" value="ECO:0007669"/>
    <property type="project" value="UniProtKB-KW"/>
</dbReference>
<dbReference type="InterPro" id="IPR002579">
    <property type="entry name" value="Met_Sox_Rdtase_MsrB_dom"/>
</dbReference>
<feature type="domain" description="MsrB" evidence="9">
    <location>
        <begin position="61"/>
        <end position="183"/>
    </location>
</feature>
<dbReference type="PANTHER" id="PTHR10173">
    <property type="entry name" value="METHIONINE SULFOXIDE REDUCTASE"/>
    <property type="match status" value="1"/>
</dbReference>
<keyword evidence="5" id="KW-0862">Zinc</keyword>
<organism evidence="10 11">
    <name type="scientific">Flavobacterium frigoris (strain PS1)</name>
    <dbReference type="NCBI Taxonomy" id="1086011"/>
    <lineage>
        <taxon>Bacteria</taxon>
        <taxon>Pseudomonadati</taxon>
        <taxon>Bacteroidota</taxon>
        <taxon>Flavobacteriia</taxon>
        <taxon>Flavobacteriales</taxon>
        <taxon>Flavobacteriaceae</taxon>
        <taxon>Flavobacterium</taxon>
    </lineage>
</organism>
<feature type="signal peptide" evidence="8">
    <location>
        <begin position="1"/>
        <end position="24"/>
    </location>
</feature>
<keyword evidence="11" id="KW-1185">Reference proteome</keyword>
<dbReference type="GO" id="GO:0005737">
    <property type="term" value="C:cytoplasm"/>
    <property type="evidence" value="ECO:0007669"/>
    <property type="project" value="TreeGrafter"/>
</dbReference>
<dbReference type="PROSITE" id="PS51790">
    <property type="entry name" value="MSRB"/>
    <property type="match status" value="1"/>
</dbReference>
<keyword evidence="8" id="KW-0732">Signal</keyword>
<evidence type="ECO:0000256" key="3">
    <source>
        <dbReference type="ARBA" id="ARBA00012499"/>
    </source>
</evidence>
<evidence type="ECO:0000259" key="9">
    <source>
        <dbReference type="PROSITE" id="PS51790"/>
    </source>
</evidence>
<evidence type="ECO:0000313" key="10">
    <source>
        <dbReference type="EMBL" id="EIA10383.1"/>
    </source>
</evidence>
<comment type="similarity">
    <text evidence="2">Belongs to the MsrB Met sulfoxide reductase family.</text>
</comment>
<comment type="caution">
    <text evidence="10">The sequence shown here is derived from an EMBL/GenBank/DDBJ whole genome shotgun (WGS) entry which is preliminary data.</text>
</comment>
<keyword evidence="6 10" id="KW-0560">Oxidoreductase</keyword>
<feature type="chain" id="PRO_5003609830" description="peptide-methionine (R)-S-oxide reductase" evidence="8">
    <location>
        <begin position="25"/>
        <end position="185"/>
    </location>
</feature>
<evidence type="ECO:0000256" key="8">
    <source>
        <dbReference type="SAM" id="SignalP"/>
    </source>
</evidence>
<dbReference type="RefSeq" id="WP_007136420.1">
    <property type="nucleotide sequence ID" value="NZ_AHKF01000006.1"/>
</dbReference>
<comment type="cofactor">
    <cofactor evidence="1">
        <name>Zn(2+)</name>
        <dbReference type="ChEBI" id="CHEBI:29105"/>
    </cofactor>
</comment>
<dbReference type="STRING" id="1086011.HJ01_00243"/>
<proteinExistence type="inferred from homology"/>
<name>H7FM45_FLAFP</name>
<protein>
    <recommendedName>
        <fullName evidence="3">peptide-methionine (R)-S-oxide reductase</fullName>
        <ecNumber evidence="3">1.8.4.12</ecNumber>
    </recommendedName>
</protein>
<dbReference type="EMBL" id="AHKF01000006">
    <property type="protein sequence ID" value="EIA10383.1"/>
    <property type="molecule type" value="Genomic_DNA"/>
</dbReference>
<dbReference type="FunFam" id="2.170.150.20:FF:000001">
    <property type="entry name" value="Peptide methionine sulfoxide reductase MsrB"/>
    <property type="match status" value="1"/>
</dbReference>
<dbReference type="PATRIC" id="fig|1086011.3.peg.238"/>
<dbReference type="GO" id="GO:0033743">
    <property type="term" value="F:peptide-methionine (R)-S-oxide reductase activity"/>
    <property type="evidence" value="ECO:0007669"/>
    <property type="project" value="UniProtKB-EC"/>
</dbReference>
<evidence type="ECO:0000256" key="4">
    <source>
        <dbReference type="ARBA" id="ARBA00022723"/>
    </source>
</evidence>
<comment type="catalytic activity">
    <reaction evidence="7">
        <text>L-methionyl-[protein] + [thioredoxin]-disulfide + H2O = L-methionyl-(R)-S-oxide-[protein] + [thioredoxin]-dithiol</text>
        <dbReference type="Rhea" id="RHEA:24164"/>
        <dbReference type="Rhea" id="RHEA-COMP:10698"/>
        <dbReference type="Rhea" id="RHEA-COMP:10700"/>
        <dbReference type="Rhea" id="RHEA-COMP:12313"/>
        <dbReference type="Rhea" id="RHEA-COMP:12314"/>
        <dbReference type="ChEBI" id="CHEBI:15377"/>
        <dbReference type="ChEBI" id="CHEBI:16044"/>
        <dbReference type="ChEBI" id="CHEBI:29950"/>
        <dbReference type="ChEBI" id="CHEBI:45764"/>
        <dbReference type="ChEBI" id="CHEBI:50058"/>
        <dbReference type="EC" id="1.8.4.12"/>
    </reaction>
</comment>
<evidence type="ECO:0000313" key="11">
    <source>
        <dbReference type="Proteomes" id="UP000005566"/>
    </source>
</evidence>
<evidence type="ECO:0000256" key="5">
    <source>
        <dbReference type="ARBA" id="ARBA00022833"/>
    </source>
</evidence>
<evidence type="ECO:0000256" key="1">
    <source>
        <dbReference type="ARBA" id="ARBA00001947"/>
    </source>
</evidence>
<dbReference type="Pfam" id="PF01641">
    <property type="entry name" value="SelR"/>
    <property type="match status" value="1"/>
</dbReference>
<dbReference type="Proteomes" id="UP000005566">
    <property type="component" value="Unassembled WGS sequence"/>
</dbReference>
<dbReference type="eggNOG" id="COG0229">
    <property type="taxonomic scope" value="Bacteria"/>
</dbReference>
<dbReference type="InterPro" id="IPR011057">
    <property type="entry name" value="Mss4-like_sf"/>
</dbReference>
<dbReference type="GO" id="GO:0030091">
    <property type="term" value="P:protein repair"/>
    <property type="evidence" value="ECO:0007669"/>
    <property type="project" value="InterPro"/>
</dbReference>
<accession>H7FM45</accession>
<gene>
    <name evidence="10" type="ORF">HJ01_00243</name>
</gene>
<dbReference type="SUPFAM" id="SSF51316">
    <property type="entry name" value="Mss4-like"/>
    <property type="match status" value="1"/>
</dbReference>
<evidence type="ECO:0000256" key="7">
    <source>
        <dbReference type="ARBA" id="ARBA00048488"/>
    </source>
</evidence>
<dbReference type="InterPro" id="IPR028427">
    <property type="entry name" value="Met_Sox_Rdtase_MsrB"/>
</dbReference>